<evidence type="ECO:0000256" key="2">
    <source>
        <dbReference type="SAM" id="Phobius"/>
    </source>
</evidence>
<evidence type="ECO:0000256" key="3">
    <source>
        <dbReference type="SAM" id="SignalP"/>
    </source>
</evidence>
<feature type="domain" description="NEAT" evidence="4">
    <location>
        <begin position="29"/>
        <end position="155"/>
    </location>
</feature>
<proteinExistence type="predicted"/>
<protein>
    <submittedName>
        <fullName evidence="5">NEAT domain-containing protein</fullName>
    </submittedName>
</protein>
<keyword evidence="2" id="KW-0812">Transmembrane</keyword>
<dbReference type="CDD" id="cd06920">
    <property type="entry name" value="NEAT"/>
    <property type="match status" value="1"/>
</dbReference>
<keyword evidence="3" id="KW-0732">Signal</keyword>
<gene>
    <name evidence="5" type="ORF">KQI20_10495</name>
</gene>
<feature type="compositionally biased region" description="Acidic residues" evidence="1">
    <location>
        <begin position="153"/>
        <end position="173"/>
    </location>
</feature>
<accession>A0ABS6DYD7</accession>
<dbReference type="Proteomes" id="UP001196301">
    <property type="component" value="Unassembled WGS sequence"/>
</dbReference>
<keyword evidence="2" id="KW-0472">Membrane</keyword>
<feature type="transmembrane region" description="Helical" evidence="2">
    <location>
        <begin position="185"/>
        <end position="203"/>
    </location>
</feature>
<feature type="signal peptide" evidence="3">
    <location>
        <begin position="1"/>
        <end position="23"/>
    </location>
</feature>
<feature type="chain" id="PRO_5045799560" evidence="3">
    <location>
        <begin position="24"/>
        <end position="207"/>
    </location>
</feature>
<dbReference type="EMBL" id="JAHLOQ010000031">
    <property type="protein sequence ID" value="MBU5336868.1"/>
    <property type="molecule type" value="Genomic_DNA"/>
</dbReference>
<name>A0ABS6DYD7_9FIRM</name>
<dbReference type="SMART" id="SM00725">
    <property type="entry name" value="NEAT"/>
    <property type="match status" value="1"/>
</dbReference>
<comment type="caution">
    <text evidence="5">The sequence shown here is derived from an EMBL/GenBank/DDBJ whole genome shotgun (WGS) entry which is preliminary data.</text>
</comment>
<evidence type="ECO:0000256" key="1">
    <source>
        <dbReference type="SAM" id="MobiDB-lite"/>
    </source>
</evidence>
<dbReference type="InterPro" id="IPR006635">
    <property type="entry name" value="NEAT_dom"/>
</dbReference>
<evidence type="ECO:0000259" key="4">
    <source>
        <dbReference type="PROSITE" id="PS50978"/>
    </source>
</evidence>
<organism evidence="5 6">
    <name type="scientific">Intestinibacter bartlettii</name>
    <dbReference type="NCBI Taxonomy" id="261299"/>
    <lineage>
        <taxon>Bacteria</taxon>
        <taxon>Bacillati</taxon>
        <taxon>Bacillota</taxon>
        <taxon>Clostridia</taxon>
        <taxon>Peptostreptococcales</taxon>
        <taxon>Peptostreptococcaceae</taxon>
        <taxon>Intestinibacter</taxon>
    </lineage>
</organism>
<dbReference type="PROSITE" id="PS50978">
    <property type="entry name" value="NEAT"/>
    <property type="match status" value="1"/>
</dbReference>
<sequence length="207" mass="23172">MKILKHLFTICLTMLCLTNVAFAAGNEDIEPGLYNIKNDVYHEQEIGMSMARTYLDETMQLEVVGDGTYNYIVGFSGTEYMNNHRITVDGKSVDIETVEEGASTIKLKFTVDSLDSKIQTQIYVDAMERDVEFDIIPNFDTLELVEKYEVEEKEEEVEAVNTEDESDNTEETQEETKESKSSTPVIIAGVAAVVVIAGAVVFAKKKK</sequence>
<evidence type="ECO:0000313" key="5">
    <source>
        <dbReference type="EMBL" id="MBU5336868.1"/>
    </source>
</evidence>
<reference evidence="5 6" key="1">
    <citation type="submission" date="2021-06" db="EMBL/GenBank/DDBJ databases">
        <authorList>
            <person name="Sun Q."/>
            <person name="Li D."/>
        </authorList>
    </citation>
    <scope>NUCLEOTIDE SEQUENCE [LARGE SCALE GENOMIC DNA]</scope>
    <source>
        <strain evidence="5 6">N19</strain>
    </source>
</reference>
<keyword evidence="6" id="KW-1185">Reference proteome</keyword>
<evidence type="ECO:0000313" key="6">
    <source>
        <dbReference type="Proteomes" id="UP001196301"/>
    </source>
</evidence>
<keyword evidence="2" id="KW-1133">Transmembrane helix</keyword>
<dbReference type="Pfam" id="PF05031">
    <property type="entry name" value="NEAT"/>
    <property type="match status" value="1"/>
</dbReference>
<feature type="region of interest" description="Disordered" evidence="1">
    <location>
        <begin position="153"/>
        <end position="182"/>
    </location>
</feature>
<dbReference type="RefSeq" id="WP_216570762.1">
    <property type="nucleotide sequence ID" value="NZ_JAHLOQ010000031.1"/>
</dbReference>